<gene>
    <name evidence="2" type="ordered locus">Dalk_2791</name>
</gene>
<dbReference type="eggNOG" id="COG1943">
    <property type="taxonomic scope" value="Bacteria"/>
</dbReference>
<dbReference type="GO" id="GO:0006313">
    <property type="term" value="P:DNA transposition"/>
    <property type="evidence" value="ECO:0007669"/>
    <property type="project" value="InterPro"/>
</dbReference>
<dbReference type="RefSeq" id="WP_015947553.1">
    <property type="nucleotide sequence ID" value="NC_011768.1"/>
</dbReference>
<feature type="domain" description="Transposase IS200-like" evidence="1">
    <location>
        <begin position="8"/>
        <end position="127"/>
    </location>
</feature>
<dbReference type="KEGG" id="dal:Dalk_2791"/>
<organism evidence="2 3">
    <name type="scientific">Desulfatibacillum aliphaticivorans</name>
    <dbReference type="NCBI Taxonomy" id="218208"/>
    <lineage>
        <taxon>Bacteria</taxon>
        <taxon>Pseudomonadati</taxon>
        <taxon>Thermodesulfobacteriota</taxon>
        <taxon>Desulfobacteria</taxon>
        <taxon>Desulfobacterales</taxon>
        <taxon>Desulfatibacillaceae</taxon>
        <taxon>Desulfatibacillum</taxon>
    </lineage>
</organism>
<dbReference type="InterPro" id="IPR052715">
    <property type="entry name" value="RAYT_transposase"/>
</dbReference>
<dbReference type="NCBIfam" id="NF047646">
    <property type="entry name" value="REP_Tyr_transpos"/>
    <property type="match status" value="1"/>
</dbReference>
<dbReference type="Gene3D" id="3.30.70.1290">
    <property type="entry name" value="Transposase IS200-like"/>
    <property type="match status" value="1"/>
</dbReference>
<dbReference type="EMBL" id="CP001322">
    <property type="protein sequence ID" value="ACL04483.1"/>
    <property type="molecule type" value="Genomic_DNA"/>
</dbReference>
<dbReference type="AlphaFoldDB" id="B8FKW1"/>
<dbReference type="GO" id="GO:0043565">
    <property type="term" value="F:sequence-specific DNA binding"/>
    <property type="evidence" value="ECO:0007669"/>
    <property type="project" value="TreeGrafter"/>
</dbReference>
<name>B8FKW1_DESAL</name>
<proteinExistence type="predicted"/>
<evidence type="ECO:0000313" key="3">
    <source>
        <dbReference type="Proteomes" id="UP000000739"/>
    </source>
</evidence>
<evidence type="ECO:0000259" key="1">
    <source>
        <dbReference type="SMART" id="SM01321"/>
    </source>
</evidence>
<dbReference type="PANTHER" id="PTHR36966:SF1">
    <property type="entry name" value="REP-ASSOCIATED TYROSINE TRANSPOSASE"/>
    <property type="match status" value="1"/>
</dbReference>
<protein>
    <recommendedName>
        <fullName evidence="1">Transposase IS200-like domain-containing protein</fullName>
    </recommendedName>
</protein>
<dbReference type="Pfam" id="PF01797">
    <property type="entry name" value="Y1_Tnp"/>
    <property type="match status" value="1"/>
</dbReference>
<dbReference type="Proteomes" id="UP000000739">
    <property type="component" value="Chromosome"/>
</dbReference>
<dbReference type="PANTHER" id="PTHR36966">
    <property type="entry name" value="REP-ASSOCIATED TYROSINE TRANSPOSASE"/>
    <property type="match status" value="1"/>
</dbReference>
<dbReference type="GO" id="GO:0004803">
    <property type="term" value="F:transposase activity"/>
    <property type="evidence" value="ECO:0007669"/>
    <property type="project" value="InterPro"/>
</dbReference>
<keyword evidence="3" id="KW-1185">Reference proteome</keyword>
<dbReference type="SMART" id="SM01321">
    <property type="entry name" value="Y1_Tnp"/>
    <property type="match status" value="1"/>
</dbReference>
<dbReference type="InterPro" id="IPR002686">
    <property type="entry name" value="Transposase_17"/>
</dbReference>
<dbReference type="SUPFAM" id="SSF143422">
    <property type="entry name" value="Transposase IS200-like"/>
    <property type="match status" value="1"/>
</dbReference>
<accession>B8FKW1</accession>
<evidence type="ECO:0000313" key="2">
    <source>
        <dbReference type="EMBL" id="ACL04483.1"/>
    </source>
</evidence>
<dbReference type="HOGENOM" id="CLU_068226_6_0_7"/>
<sequence>MKYRRVKIKGGTYFFTVVTHQRSPIFASDQNIKILKESFKCVMVDRPFVIDAYVILPDHMHCIWTLPKGDSDYSTRWRIIKGFFTHEFFNGSSVKGEKQTIWQKRFWEHAIRNEEDFIKHADYIHYNPVKHGYAEKALYWRHSSLAKFLQNKSYQSDWDEGRLRSLDNLNISD</sequence>
<dbReference type="InterPro" id="IPR036515">
    <property type="entry name" value="Transposase_17_sf"/>
</dbReference>
<reference evidence="2 3" key="1">
    <citation type="journal article" date="2012" name="Environ. Microbiol.">
        <title>The genome sequence of Desulfatibacillum alkenivorans AK-01: a blueprint for anaerobic alkane oxidation.</title>
        <authorList>
            <person name="Callaghan A.V."/>
            <person name="Morris B.E."/>
            <person name="Pereira I.A."/>
            <person name="McInerney M.J."/>
            <person name="Austin R.N."/>
            <person name="Groves J.T."/>
            <person name="Kukor J.J."/>
            <person name="Suflita J.M."/>
            <person name="Young L.Y."/>
            <person name="Zylstra G.J."/>
            <person name="Wawrik B."/>
        </authorList>
    </citation>
    <scope>NUCLEOTIDE SEQUENCE [LARGE SCALE GENOMIC DNA]</scope>
    <source>
        <strain evidence="2 3">AK-01</strain>
    </source>
</reference>